<keyword evidence="3" id="KW-1185">Reference proteome</keyword>
<protein>
    <submittedName>
        <fullName evidence="2">Uncharacterized protein</fullName>
    </submittedName>
</protein>
<proteinExistence type="predicted"/>
<dbReference type="Proteomes" id="UP000035170">
    <property type="component" value="Unassembled WGS sequence"/>
</dbReference>
<name>A0A0H2MCL4_VARPD</name>
<reference evidence="2 3" key="1">
    <citation type="submission" date="2015-03" db="EMBL/GenBank/DDBJ databases">
        <title>Genome sequence of Variovorax paradoxus TBEA6.</title>
        <authorList>
            <person name="Poehlein A."/>
            <person name="Schuldes J."/>
            <person name="Wuebbeler J.H."/>
            <person name="Hiessl S."/>
            <person name="Steinbuechel A."/>
            <person name="Daniel R."/>
        </authorList>
    </citation>
    <scope>NUCLEOTIDE SEQUENCE [LARGE SCALE GENOMIC DNA]</scope>
    <source>
        <strain evidence="2 3">TBEA6</strain>
    </source>
</reference>
<evidence type="ECO:0000256" key="1">
    <source>
        <dbReference type="SAM" id="MobiDB-lite"/>
    </source>
</evidence>
<feature type="region of interest" description="Disordered" evidence="1">
    <location>
        <begin position="76"/>
        <end position="97"/>
    </location>
</feature>
<organism evidence="2 3">
    <name type="scientific">Variovorax paradoxus</name>
    <dbReference type="NCBI Taxonomy" id="34073"/>
    <lineage>
        <taxon>Bacteria</taxon>
        <taxon>Pseudomonadati</taxon>
        <taxon>Pseudomonadota</taxon>
        <taxon>Betaproteobacteria</taxon>
        <taxon>Burkholderiales</taxon>
        <taxon>Comamonadaceae</taxon>
        <taxon>Variovorax</taxon>
    </lineage>
</organism>
<dbReference type="PATRIC" id="fig|34073.19.peg.4115"/>
<evidence type="ECO:0000313" key="2">
    <source>
        <dbReference type="EMBL" id="KLN54715.1"/>
    </source>
</evidence>
<comment type="caution">
    <text evidence="2">The sequence shown here is derived from an EMBL/GenBank/DDBJ whole genome shotgun (WGS) entry which is preliminary data.</text>
</comment>
<dbReference type="AlphaFoldDB" id="A0A0H2MCL4"/>
<evidence type="ECO:0000313" key="3">
    <source>
        <dbReference type="Proteomes" id="UP000035170"/>
    </source>
</evidence>
<gene>
    <name evidence="2" type="ORF">VPARA_40190</name>
</gene>
<sequence>MSAALNVSIAQLAQAVEHSDGLKLAVTGLGIAHILEIALKTKVGVSCLGDRTVAIDLENGYHLRCSLAKRPEPDLAITPIEPTRGLARPSRAERALR</sequence>
<accession>A0A0H2MCL4</accession>
<dbReference type="EMBL" id="JZWI01000021">
    <property type="protein sequence ID" value="KLN54715.1"/>
    <property type="molecule type" value="Genomic_DNA"/>
</dbReference>
<dbReference type="RefSeq" id="WP_047785765.1">
    <property type="nucleotide sequence ID" value="NZ_JZWI01000021.1"/>
</dbReference>